<gene>
    <name evidence="2" type="primary">R1A1-elementORF2_179</name>
    <name evidence="2" type="ORF">AVEN_100690_1</name>
</gene>
<dbReference type="InterPro" id="IPR036397">
    <property type="entry name" value="RNaseH_sf"/>
</dbReference>
<dbReference type="Gene3D" id="3.30.420.10">
    <property type="entry name" value="Ribonuclease H-like superfamily/Ribonuclease H"/>
    <property type="match status" value="1"/>
</dbReference>
<name>A0A4Y2CUX5_ARAVE</name>
<dbReference type="Pfam" id="PF00078">
    <property type="entry name" value="RVT_1"/>
    <property type="match status" value="1"/>
</dbReference>
<accession>A0A4Y2CUX5</accession>
<dbReference type="EMBL" id="BGPR01000243">
    <property type="protein sequence ID" value="GBM07478.1"/>
    <property type="molecule type" value="Genomic_DNA"/>
</dbReference>
<dbReference type="SUPFAM" id="SSF53098">
    <property type="entry name" value="Ribonuclease H-like"/>
    <property type="match status" value="1"/>
</dbReference>
<dbReference type="InterPro" id="IPR012337">
    <property type="entry name" value="RNaseH-like_sf"/>
</dbReference>
<dbReference type="PANTHER" id="PTHR33332">
    <property type="entry name" value="REVERSE TRANSCRIPTASE DOMAIN-CONTAINING PROTEIN"/>
    <property type="match status" value="1"/>
</dbReference>
<evidence type="ECO:0000313" key="3">
    <source>
        <dbReference type="Proteomes" id="UP000499080"/>
    </source>
</evidence>
<evidence type="ECO:0000313" key="2">
    <source>
        <dbReference type="EMBL" id="GBM07478.1"/>
    </source>
</evidence>
<proteinExistence type="predicted"/>
<reference evidence="2 3" key="1">
    <citation type="journal article" date="2019" name="Sci. Rep.">
        <title>Orb-weaving spider Araneus ventricosus genome elucidates the spidroin gene catalogue.</title>
        <authorList>
            <person name="Kono N."/>
            <person name="Nakamura H."/>
            <person name="Ohtoshi R."/>
            <person name="Moran D.A.P."/>
            <person name="Shinohara A."/>
            <person name="Yoshida Y."/>
            <person name="Fujiwara M."/>
            <person name="Mori M."/>
            <person name="Tomita M."/>
            <person name="Arakawa K."/>
        </authorList>
    </citation>
    <scope>NUCLEOTIDE SEQUENCE [LARGE SCALE GENOMIC DNA]</scope>
</reference>
<dbReference type="Proteomes" id="UP000499080">
    <property type="component" value="Unassembled WGS sequence"/>
</dbReference>
<comment type="caution">
    <text evidence="2">The sequence shown here is derived from an EMBL/GenBank/DDBJ whole genome shotgun (WGS) entry which is preliminary data.</text>
</comment>
<feature type="domain" description="Reverse transcriptase" evidence="1">
    <location>
        <begin position="3"/>
        <end position="167"/>
    </location>
</feature>
<dbReference type="OrthoDB" id="6437707at2759"/>
<keyword evidence="3" id="KW-1185">Reference proteome</keyword>
<evidence type="ECO:0000259" key="1">
    <source>
        <dbReference type="Pfam" id="PF00078"/>
    </source>
</evidence>
<protein>
    <recommendedName>
        <fullName evidence="1">Reverse transcriptase domain-containing protein</fullName>
    </recommendedName>
</protein>
<sequence length="431" mass="49468">MNWPVLFNMFNDFNLPLFYKIFIYYYLKDRHVYYVNEVCETPRQCYRGCHQGSVIAPIIWNIYINAVLKLNDGKLYVQAFADDQALIIWGRTARVLEANTNLALANIARSLDSLKLNLSVQKCQAVLYLSIASQKLSKRNSTILNRKPTFKIYNTSIRVTDSLTILGIVVDNKLTWSEYINSLHGKMLILTSNFNRILKTDWSVNMSLIKTWYLTTIEKALLYGASVWGGVLTKTQIKRLHSIQRMFLLKLSRGYRTTSTNVLNILTGLPPLHITAEAEFIKFQIWVRRSAHYNNIIDNARLDFNIPVKKIPSAEKYIYPPLRIKNADFEVYTDGSRMEDETGFTVCILQNNSNIQNFLYKLKSFNSVFQAELAAIQHAANWAASNNLKINIHSESLSSIMALKSADSRSKFVNIVKNISMQQITWSASRG</sequence>
<organism evidence="2 3">
    <name type="scientific">Araneus ventricosus</name>
    <name type="common">Orbweaver spider</name>
    <name type="synonym">Epeira ventricosa</name>
    <dbReference type="NCBI Taxonomy" id="182803"/>
    <lineage>
        <taxon>Eukaryota</taxon>
        <taxon>Metazoa</taxon>
        <taxon>Ecdysozoa</taxon>
        <taxon>Arthropoda</taxon>
        <taxon>Chelicerata</taxon>
        <taxon>Arachnida</taxon>
        <taxon>Araneae</taxon>
        <taxon>Araneomorphae</taxon>
        <taxon>Entelegynae</taxon>
        <taxon>Araneoidea</taxon>
        <taxon>Araneidae</taxon>
        <taxon>Araneus</taxon>
    </lineage>
</organism>
<dbReference type="GO" id="GO:0003676">
    <property type="term" value="F:nucleic acid binding"/>
    <property type="evidence" value="ECO:0007669"/>
    <property type="project" value="InterPro"/>
</dbReference>
<dbReference type="InterPro" id="IPR000477">
    <property type="entry name" value="RT_dom"/>
</dbReference>
<dbReference type="AlphaFoldDB" id="A0A4Y2CUX5"/>